<feature type="region of interest" description="Disordered" evidence="1">
    <location>
        <begin position="78"/>
        <end position="109"/>
    </location>
</feature>
<evidence type="ECO:0000313" key="3">
    <source>
        <dbReference type="Proteomes" id="UP000004318"/>
    </source>
</evidence>
<organism evidence="2 3">
    <name type="scientific">Pseudooceanicola batsensis (strain ATCC BAA-863 / DSM 15984 / KCTC 12145 / HTCC2597)</name>
    <name type="common">Oceanicola batsensis</name>
    <dbReference type="NCBI Taxonomy" id="252305"/>
    <lineage>
        <taxon>Bacteria</taxon>
        <taxon>Pseudomonadati</taxon>
        <taxon>Pseudomonadota</taxon>
        <taxon>Alphaproteobacteria</taxon>
        <taxon>Rhodobacterales</taxon>
        <taxon>Paracoccaceae</taxon>
        <taxon>Pseudooceanicola</taxon>
    </lineage>
</organism>
<dbReference type="PROSITE" id="PS51257">
    <property type="entry name" value="PROKAR_LIPOPROTEIN"/>
    <property type="match status" value="1"/>
</dbReference>
<gene>
    <name evidence="2" type="ORF">OB2597_14766</name>
</gene>
<keyword evidence="3" id="KW-1185">Reference proteome</keyword>
<dbReference type="RefSeq" id="WP_009807163.1">
    <property type="nucleotide sequence ID" value="NZ_CH724131.1"/>
</dbReference>
<name>A3U2B5_PSEBH</name>
<dbReference type="EMBL" id="AAMO01000011">
    <property type="protein sequence ID" value="EAQ01715.1"/>
    <property type="molecule type" value="Genomic_DNA"/>
</dbReference>
<evidence type="ECO:0000313" key="2">
    <source>
        <dbReference type="EMBL" id="EAQ01715.1"/>
    </source>
</evidence>
<proteinExistence type="predicted"/>
<protein>
    <submittedName>
        <fullName evidence="2">Lipoprotein, putative</fullName>
    </submittedName>
</protein>
<dbReference type="Proteomes" id="UP000004318">
    <property type="component" value="Unassembled WGS sequence"/>
</dbReference>
<dbReference type="HOGENOM" id="CLU_2303290_0_0_5"/>
<comment type="caution">
    <text evidence="2">The sequence shown here is derived from an EMBL/GenBank/DDBJ whole genome shotgun (WGS) entry which is preliminary data.</text>
</comment>
<dbReference type="OrthoDB" id="7859745at2"/>
<keyword evidence="2" id="KW-0449">Lipoprotein</keyword>
<evidence type="ECO:0000256" key="1">
    <source>
        <dbReference type="SAM" id="MobiDB-lite"/>
    </source>
</evidence>
<accession>A3U2B5</accession>
<dbReference type="STRING" id="252305.OB2597_14766"/>
<sequence>MKLIRIALGCGLVAGLAACGHPSPTPDFKGRDRGFGAKHLSQLQAGIWIDPNGCDHWIVDDGAEGYLSQRLDPYGKPVCSGTAPPNTATGGFKRGGHIFDPRTPTNPQG</sequence>
<dbReference type="eggNOG" id="ENOG5032SAG">
    <property type="taxonomic scope" value="Bacteria"/>
</dbReference>
<reference evidence="2 3" key="1">
    <citation type="journal article" date="2010" name="J. Bacteriol.">
        <title>Genome sequences of Oceanicola granulosus HTCC2516(T) and Oceanicola batsensis HTCC2597(TDelta).</title>
        <authorList>
            <person name="Thrash J.C."/>
            <person name="Cho J.C."/>
            <person name="Vergin K.L."/>
            <person name="Giovannoni S.J."/>
        </authorList>
    </citation>
    <scope>NUCLEOTIDE SEQUENCE [LARGE SCALE GENOMIC DNA]</scope>
    <source>
        <strain evidence="3">ATCC BAA-863 / DSM 15984 / KCTC 12145 / HTCC2597</strain>
    </source>
</reference>
<dbReference type="AlphaFoldDB" id="A3U2B5"/>